<dbReference type="STRING" id="1391654.AKJ09_00583"/>
<dbReference type="AlphaFoldDB" id="A0A0K1PLC5"/>
<dbReference type="Pfam" id="PF03807">
    <property type="entry name" value="F420_oxidored"/>
    <property type="match status" value="1"/>
</dbReference>
<reference evidence="6 7" key="1">
    <citation type="submission" date="2015-08" db="EMBL/GenBank/DDBJ databases">
        <authorList>
            <person name="Babu N.S."/>
            <person name="Beckwith C.J."/>
            <person name="Beseler K.G."/>
            <person name="Brison A."/>
            <person name="Carone J.V."/>
            <person name="Caskin T.P."/>
            <person name="Diamond M."/>
            <person name="Durham M.E."/>
            <person name="Foxe J.M."/>
            <person name="Go M."/>
            <person name="Henderson B.A."/>
            <person name="Jones I.B."/>
            <person name="McGettigan J.A."/>
            <person name="Micheletti S.J."/>
            <person name="Nasrallah M.E."/>
            <person name="Ortiz D."/>
            <person name="Piller C.R."/>
            <person name="Privatt S.R."/>
            <person name="Schneider S.L."/>
            <person name="Sharp S."/>
            <person name="Smith T.C."/>
            <person name="Stanton J.D."/>
            <person name="Ullery H.E."/>
            <person name="Wilson R.J."/>
            <person name="Serrano M.G."/>
            <person name="Buck G."/>
            <person name="Lee V."/>
            <person name="Wang Y."/>
            <person name="Carvalho R."/>
            <person name="Voegtly L."/>
            <person name="Shi R."/>
            <person name="Duckworth R."/>
            <person name="Johnson A."/>
            <person name="Loviza R."/>
            <person name="Walstead R."/>
            <person name="Shah Z."/>
            <person name="Kiflezghi M."/>
            <person name="Wade K."/>
            <person name="Ball S.L."/>
            <person name="Bradley K.W."/>
            <person name="Asai D.J."/>
            <person name="Bowman C.A."/>
            <person name="Russell D.A."/>
            <person name="Pope W.H."/>
            <person name="Jacobs-Sera D."/>
            <person name="Hendrix R.W."/>
            <person name="Hatfull G.F."/>
        </authorList>
    </citation>
    <scope>NUCLEOTIDE SEQUENCE [LARGE SCALE GENOMIC DNA]</scope>
    <source>
        <strain evidence="6 7">DSM 27648</strain>
    </source>
</reference>
<accession>A0A0K1PLC5</accession>
<dbReference type="InterPro" id="IPR029036">
    <property type="entry name" value="P5CR_dimer"/>
</dbReference>
<evidence type="ECO:0000256" key="2">
    <source>
        <dbReference type="ARBA" id="ARBA00022857"/>
    </source>
</evidence>
<gene>
    <name evidence="6" type="ORF">AKJ09_00583</name>
</gene>
<dbReference type="InterPro" id="IPR000304">
    <property type="entry name" value="Pyrroline-COOH_reductase"/>
</dbReference>
<evidence type="ECO:0000313" key="6">
    <source>
        <dbReference type="EMBL" id="AKU93919.1"/>
    </source>
</evidence>
<organism evidence="6 7">
    <name type="scientific">Labilithrix luteola</name>
    <dbReference type="NCBI Taxonomy" id="1391654"/>
    <lineage>
        <taxon>Bacteria</taxon>
        <taxon>Pseudomonadati</taxon>
        <taxon>Myxococcota</taxon>
        <taxon>Polyangia</taxon>
        <taxon>Polyangiales</taxon>
        <taxon>Labilitrichaceae</taxon>
        <taxon>Labilithrix</taxon>
    </lineage>
</organism>
<dbReference type="SUPFAM" id="SSF48179">
    <property type="entry name" value="6-phosphogluconate dehydrogenase C-terminal domain-like"/>
    <property type="match status" value="1"/>
</dbReference>
<dbReference type="PANTHER" id="PTHR11645:SF0">
    <property type="entry name" value="PYRROLINE-5-CARBOXYLATE REDUCTASE 3"/>
    <property type="match status" value="1"/>
</dbReference>
<evidence type="ECO:0000313" key="7">
    <source>
        <dbReference type="Proteomes" id="UP000064967"/>
    </source>
</evidence>
<dbReference type="PANTHER" id="PTHR11645">
    <property type="entry name" value="PYRROLINE-5-CARBOXYLATE REDUCTASE"/>
    <property type="match status" value="1"/>
</dbReference>
<proteinExistence type="inferred from homology"/>
<dbReference type="Gene3D" id="1.10.3730.10">
    <property type="entry name" value="ProC C-terminal domain-like"/>
    <property type="match status" value="1"/>
</dbReference>
<dbReference type="Proteomes" id="UP000064967">
    <property type="component" value="Chromosome"/>
</dbReference>
<evidence type="ECO:0000259" key="4">
    <source>
        <dbReference type="Pfam" id="PF03807"/>
    </source>
</evidence>
<dbReference type="GO" id="GO:0055129">
    <property type="term" value="P:L-proline biosynthetic process"/>
    <property type="evidence" value="ECO:0007669"/>
    <property type="project" value="TreeGrafter"/>
</dbReference>
<evidence type="ECO:0000256" key="3">
    <source>
        <dbReference type="ARBA" id="ARBA00023002"/>
    </source>
</evidence>
<comment type="similarity">
    <text evidence="1">Belongs to the pyrroline-5-carboxylate reductase family.</text>
</comment>
<dbReference type="Gene3D" id="3.40.50.720">
    <property type="entry name" value="NAD(P)-binding Rossmann-like Domain"/>
    <property type="match status" value="1"/>
</dbReference>
<name>A0A0K1PLC5_9BACT</name>
<feature type="domain" description="Pyrroline-5-carboxylate reductase catalytic N-terminal" evidence="4">
    <location>
        <begin position="7"/>
        <end position="61"/>
    </location>
</feature>
<evidence type="ECO:0000259" key="5">
    <source>
        <dbReference type="Pfam" id="PF14748"/>
    </source>
</evidence>
<feature type="domain" description="Pyrroline-5-carboxylate reductase dimerisation" evidence="5">
    <location>
        <begin position="126"/>
        <end position="223"/>
    </location>
</feature>
<dbReference type="InterPro" id="IPR028939">
    <property type="entry name" value="P5C_Rdtase_cat_N"/>
</dbReference>
<dbReference type="PIRSF" id="PIRSF000193">
    <property type="entry name" value="Pyrrol-5-carb_rd"/>
    <property type="match status" value="1"/>
</dbReference>
<keyword evidence="3" id="KW-0560">Oxidoreductase</keyword>
<evidence type="ECO:0000256" key="1">
    <source>
        <dbReference type="ARBA" id="ARBA00005525"/>
    </source>
</evidence>
<dbReference type="InterPro" id="IPR036291">
    <property type="entry name" value="NAD(P)-bd_dom_sf"/>
</dbReference>
<dbReference type="SUPFAM" id="SSF51735">
    <property type="entry name" value="NAD(P)-binding Rossmann-fold domains"/>
    <property type="match status" value="1"/>
</dbReference>
<keyword evidence="2" id="KW-0521">NADP</keyword>
<dbReference type="KEGG" id="llu:AKJ09_00583"/>
<dbReference type="Pfam" id="PF14748">
    <property type="entry name" value="P5CR_dimer"/>
    <property type="match status" value="1"/>
</dbReference>
<dbReference type="EMBL" id="CP012333">
    <property type="protein sequence ID" value="AKU93919.1"/>
    <property type="molecule type" value="Genomic_DNA"/>
</dbReference>
<keyword evidence="7" id="KW-1185">Reference proteome</keyword>
<sequence>MDAGSGRAVRLAEELGGRATTSPAELVKASDIVLLVHPPNALTEVAERFRSRAPRIVVSVLSRVSQADVGAAYPRSSVVRVEPSTLVSVRSGAILVVEPPDGATRTAFDEARKLFDRLGTVVVVDEARMVAASAISGVGPALWSLLIEAQVDAGIRHGLTAEQASELAVATMAGSAELLAAERYDTLLVRRAVMAPGGATARGLASLEASGARVAMAKAIDEIIGPQERPRRSKR</sequence>
<dbReference type="InterPro" id="IPR008927">
    <property type="entry name" value="6-PGluconate_DH-like_C_sf"/>
</dbReference>
<protein>
    <submittedName>
        <fullName evidence="6">Pyrroline-5-carboxylate reductase</fullName>
    </submittedName>
</protein>
<dbReference type="GO" id="GO:0004735">
    <property type="term" value="F:pyrroline-5-carboxylate reductase activity"/>
    <property type="evidence" value="ECO:0007669"/>
    <property type="project" value="InterPro"/>
</dbReference>